<feature type="transmembrane region" description="Helical" evidence="6">
    <location>
        <begin position="37"/>
        <end position="63"/>
    </location>
</feature>
<evidence type="ECO:0000256" key="6">
    <source>
        <dbReference type="SAM" id="Phobius"/>
    </source>
</evidence>
<keyword evidence="4 6" id="KW-1133">Transmembrane helix</keyword>
<proteinExistence type="inferred from homology"/>
<dbReference type="OMA" id="FPMQGGL"/>
<dbReference type="EMBL" id="CVMT01000008">
    <property type="protein sequence ID" value="CRG90502.1"/>
    <property type="molecule type" value="Genomic_DNA"/>
</dbReference>
<dbReference type="STRING" id="28573.A0A0U1M539"/>
<evidence type="ECO:0000256" key="1">
    <source>
        <dbReference type="ARBA" id="ARBA00004141"/>
    </source>
</evidence>
<evidence type="ECO:0000256" key="2">
    <source>
        <dbReference type="ARBA" id="ARBA00006325"/>
    </source>
</evidence>
<organism evidence="7 8">
    <name type="scientific">Talaromyces islandicus</name>
    <name type="common">Penicillium islandicum</name>
    <dbReference type="NCBI Taxonomy" id="28573"/>
    <lineage>
        <taxon>Eukaryota</taxon>
        <taxon>Fungi</taxon>
        <taxon>Dikarya</taxon>
        <taxon>Ascomycota</taxon>
        <taxon>Pezizomycotina</taxon>
        <taxon>Eurotiomycetes</taxon>
        <taxon>Eurotiomycetidae</taxon>
        <taxon>Eurotiales</taxon>
        <taxon>Trichocomaceae</taxon>
        <taxon>Talaromyces</taxon>
        <taxon>Talaromyces sect. Islandici</taxon>
    </lineage>
</organism>
<dbReference type="OrthoDB" id="2131401at2759"/>
<protein>
    <recommendedName>
        <fullName evidence="9">Integral membrane protein</fullName>
    </recommendedName>
</protein>
<feature type="transmembrane region" description="Helical" evidence="6">
    <location>
        <begin position="113"/>
        <end position="131"/>
    </location>
</feature>
<dbReference type="Pfam" id="PF10190">
    <property type="entry name" value="Tmemb_170"/>
    <property type="match status" value="1"/>
</dbReference>
<feature type="transmembrane region" description="Helical" evidence="6">
    <location>
        <begin position="75"/>
        <end position="101"/>
    </location>
</feature>
<keyword evidence="5 6" id="KW-0472">Membrane</keyword>
<evidence type="ECO:0000256" key="4">
    <source>
        <dbReference type="ARBA" id="ARBA00022989"/>
    </source>
</evidence>
<keyword evidence="3 6" id="KW-0812">Transmembrane</keyword>
<comment type="similarity">
    <text evidence="2">Belongs to the TMEM170 family.</text>
</comment>
<dbReference type="GO" id="GO:0016020">
    <property type="term" value="C:membrane"/>
    <property type="evidence" value="ECO:0007669"/>
    <property type="project" value="UniProtKB-SubCell"/>
</dbReference>
<dbReference type="AlphaFoldDB" id="A0A0U1M539"/>
<name>A0A0U1M539_TALIS</name>
<comment type="subcellular location">
    <subcellularLocation>
        <location evidence="1">Membrane</location>
        <topology evidence="1">Multi-pass membrane protein</topology>
    </subcellularLocation>
</comment>
<dbReference type="InterPro" id="IPR019334">
    <property type="entry name" value="TMEM170A/B/YPR153W-like"/>
</dbReference>
<evidence type="ECO:0000256" key="3">
    <source>
        <dbReference type="ARBA" id="ARBA00022692"/>
    </source>
</evidence>
<evidence type="ECO:0000313" key="7">
    <source>
        <dbReference type="EMBL" id="CRG90502.1"/>
    </source>
</evidence>
<sequence length="135" mass="15086">MSNGAPLDYSVPPFPSLHLPFIGIPETQNYLYHSVDIWWFTLSWTLLLHGGTHFLVAVFAVAVQWQNWRTMWAVPVVYLVVSGLEALLAGSLIGLILGWVYEAGNFAMTTWVPLIWAIINVLVIIVSSFPMQSAI</sequence>
<dbReference type="PANTHER" id="PTHR22779:SF6">
    <property type="entry name" value="SD17342P"/>
    <property type="match status" value="1"/>
</dbReference>
<evidence type="ECO:0000256" key="5">
    <source>
        <dbReference type="ARBA" id="ARBA00023136"/>
    </source>
</evidence>
<keyword evidence="8" id="KW-1185">Reference proteome</keyword>
<dbReference type="Proteomes" id="UP000054383">
    <property type="component" value="Unassembled WGS sequence"/>
</dbReference>
<evidence type="ECO:0008006" key="9">
    <source>
        <dbReference type="Google" id="ProtNLM"/>
    </source>
</evidence>
<dbReference type="PANTHER" id="PTHR22779">
    <property type="entry name" value="SD17342P"/>
    <property type="match status" value="1"/>
</dbReference>
<reference evidence="7 8" key="1">
    <citation type="submission" date="2015-04" db="EMBL/GenBank/DDBJ databases">
        <authorList>
            <person name="Syromyatnikov M.Y."/>
            <person name="Popov V.N."/>
        </authorList>
    </citation>
    <scope>NUCLEOTIDE SEQUENCE [LARGE SCALE GENOMIC DNA]</scope>
    <source>
        <strain evidence="7">WF-38-12</strain>
    </source>
</reference>
<evidence type="ECO:0000313" key="8">
    <source>
        <dbReference type="Proteomes" id="UP000054383"/>
    </source>
</evidence>
<accession>A0A0U1M539</accession>
<gene>
    <name evidence="7" type="ORF">PISL3812_07546</name>
</gene>